<dbReference type="RefSeq" id="WP_120545045.1">
    <property type="nucleotide sequence ID" value="NZ_RAVZ01000389.1"/>
</dbReference>
<dbReference type="Proteomes" id="UP000268094">
    <property type="component" value="Unassembled WGS sequence"/>
</dbReference>
<dbReference type="EMBL" id="RAVZ01000389">
    <property type="protein sequence ID" value="RKG73935.1"/>
    <property type="molecule type" value="Genomic_DNA"/>
</dbReference>
<sequence length="139" mass="14519">MLSRAHTLARLTAMLLIALWGARPLGLTLHVEQHAHRFCAEHQTFEEDARRANPSLSRFAERAPAVASVPPAVADSTGPNHETCPLVTAAPQMGALFAGDILRAASGVESSHPATAPPRSFAPLAVLATAPKASPPAHA</sequence>
<dbReference type="AlphaFoldDB" id="A0A3A8HSY1"/>
<protein>
    <recommendedName>
        <fullName evidence="3">DUF2946 domain-containing protein</fullName>
    </recommendedName>
</protein>
<comment type="caution">
    <text evidence="1">The sequence shown here is derived from an EMBL/GenBank/DDBJ whole genome shotgun (WGS) entry which is preliminary data.</text>
</comment>
<keyword evidence="2" id="KW-1185">Reference proteome</keyword>
<evidence type="ECO:0000313" key="2">
    <source>
        <dbReference type="Proteomes" id="UP000268094"/>
    </source>
</evidence>
<dbReference type="OrthoDB" id="5382121at2"/>
<proteinExistence type="predicted"/>
<accession>A0A3A8HSY1</accession>
<reference evidence="2" key="1">
    <citation type="submission" date="2018-09" db="EMBL/GenBank/DDBJ databases">
        <authorList>
            <person name="Livingstone P.G."/>
            <person name="Whitworth D.E."/>
        </authorList>
    </citation>
    <scope>NUCLEOTIDE SEQUENCE [LARGE SCALE GENOMIC DNA]</scope>
    <source>
        <strain evidence="2">CA054A</strain>
    </source>
</reference>
<name>A0A3A8HSY1_9BACT</name>
<evidence type="ECO:0000313" key="1">
    <source>
        <dbReference type="EMBL" id="RKG73935.1"/>
    </source>
</evidence>
<organism evidence="1 2">
    <name type="scientific">Corallococcus terminator</name>
    <dbReference type="NCBI Taxonomy" id="2316733"/>
    <lineage>
        <taxon>Bacteria</taxon>
        <taxon>Pseudomonadati</taxon>
        <taxon>Myxococcota</taxon>
        <taxon>Myxococcia</taxon>
        <taxon>Myxococcales</taxon>
        <taxon>Cystobacterineae</taxon>
        <taxon>Myxococcaceae</taxon>
        <taxon>Corallococcus</taxon>
    </lineage>
</organism>
<gene>
    <name evidence="1" type="ORF">D7V88_35605</name>
</gene>
<evidence type="ECO:0008006" key="3">
    <source>
        <dbReference type="Google" id="ProtNLM"/>
    </source>
</evidence>